<keyword evidence="9" id="KW-1185">Reference proteome</keyword>
<organism evidence="8 9">
    <name type="scientific">Arthrobacter terrae</name>
    <dbReference type="NCBI Taxonomy" id="2935737"/>
    <lineage>
        <taxon>Bacteria</taxon>
        <taxon>Bacillati</taxon>
        <taxon>Actinomycetota</taxon>
        <taxon>Actinomycetes</taxon>
        <taxon>Micrococcales</taxon>
        <taxon>Micrococcaceae</taxon>
        <taxon>Arthrobacter</taxon>
    </lineage>
</organism>
<keyword evidence="4 6" id="KW-1133">Transmembrane helix</keyword>
<dbReference type="RefSeq" id="WP_196397083.1">
    <property type="nucleotide sequence ID" value="NZ_JADNYM010000014.1"/>
</dbReference>
<evidence type="ECO:0000313" key="9">
    <source>
        <dbReference type="Proteomes" id="UP000655366"/>
    </source>
</evidence>
<keyword evidence="3 6" id="KW-0812">Transmembrane</keyword>
<proteinExistence type="predicted"/>
<dbReference type="InterPro" id="IPR027379">
    <property type="entry name" value="CLS_N"/>
</dbReference>
<protein>
    <submittedName>
        <fullName evidence="8">PLDc N-terminal domain-containing protein</fullName>
    </submittedName>
</protein>
<evidence type="ECO:0000256" key="1">
    <source>
        <dbReference type="ARBA" id="ARBA00004651"/>
    </source>
</evidence>
<dbReference type="EMBL" id="JADNYM010000014">
    <property type="protein sequence ID" value="MBG0740145.1"/>
    <property type="molecule type" value="Genomic_DNA"/>
</dbReference>
<evidence type="ECO:0000256" key="5">
    <source>
        <dbReference type="ARBA" id="ARBA00023136"/>
    </source>
</evidence>
<dbReference type="Proteomes" id="UP000655366">
    <property type="component" value="Unassembled WGS sequence"/>
</dbReference>
<name>A0A931CPH2_9MICC</name>
<accession>A0A931CPH2</accession>
<reference evidence="8 9" key="1">
    <citation type="submission" date="2020-11" db="EMBL/GenBank/DDBJ databases">
        <title>Arthrobacter antarcticus sp. nov., isolated from Antarctic Soil.</title>
        <authorList>
            <person name="Li J."/>
        </authorList>
    </citation>
    <scope>NUCLEOTIDE SEQUENCE [LARGE SCALE GENOMIC DNA]</scope>
    <source>
        <strain evidence="8 9">Z1-20</strain>
    </source>
</reference>
<keyword evidence="5 6" id="KW-0472">Membrane</keyword>
<comment type="subcellular location">
    <subcellularLocation>
        <location evidence="1">Cell membrane</location>
        <topology evidence="1">Multi-pass membrane protein</topology>
    </subcellularLocation>
</comment>
<sequence>MGRKKKWKDMSTGRRRATVIATGVQLALQGAALADLKKRTPAQVNGPKAIWVAASFINFAGPILYFLSGRRK</sequence>
<evidence type="ECO:0000256" key="6">
    <source>
        <dbReference type="SAM" id="Phobius"/>
    </source>
</evidence>
<keyword evidence="2" id="KW-1003">Cell membrane</keyword>
<gene>
    <name evidence="8" type="ORF">IV500_12220</name>
</gene>
<comment type="caution">
    <text evidence="8">The sequence shown here is derived from an EMBL/GenBank/DDBJ whole genome shotgun (WGS) entry which is preliminary data.</text>
</comment>
<feature type="transmembrane region" description="Helical" evidence="6">
    <location>
        <begin position="49"/>
        <end position="67"/>
    </location>
</feature>
<dbReference type="AlphaFoldDB" id="A0A931CPH2"/>
<evidence type="ECO:0000256" key="3">
    <source>
        <dbReference type="ARBA" id="ARBA00022692"/>
    </source>
</evidence>
<evidence type="ECO:0000256" key="2">
    <source>
        <dbReference type="ARBA" id="ARBA00022475"/>
    </source>
</evidence>
<evidence type="ECO:0000313" key="8">
    <source>
        <dbReference type="EMBL" id="MBG0740145.1"/>
    </source>
</evidence>
<dbReference type="GO" id="GO:0005886">
    <property type="term" value="C:plasma membrane"/>
    <property type="evidence" value="ECO:0007669"/>
    <property type="project" value="UniProtKB-SubCell"/>
</dbReference>
<evidence type="ECO:0000259" key="7">
    <source>
        <dbReference type="Pfam" id="PF13396"/>
    </source>
</evidence>
<feature type="domain" description="Cardiolipin synthase N-terminal" evidence="7">
    <location>
        <begin position="31"/>
        <end position="70"/>
    </location>
</feature>
<evidence type="ECO:0000256" key="4">
    <source>
        <dbReference type="ARBA" id="ARBA00022989"/>
    </source>
</evidence>
<dbReference type="Pfam" id="PF13396">
    <property type="entry name" value="PLDc_N"/>
    <property type="match status" value="1"/>
</dbReference>